<gene>
    <name evidence="22" type="ORF">NQ318_005371</name>
</gene>
<evidence type="ECO:0000256" key="9">
    <source>
        <dbReference type="ARBA" id="ARBA00022723"/>
    </source>
</evidence>
<name>A0AAV8YWU4_9CUCU</name>
<evidence type="ECO:0000256" key="3">
    <source>
        <dbReference type="ARBA" id="ARBA00004906"/>
    </source>
</evidence>
<evidence type="ECO:0000256" key="7">
    <source>
        <dbReference type="ARBA" id="ARBA00022490"/>
    </source>
</evidence>
<protein>
    <recommendedName>
        <fullName evidence="17">E3 ubiquitin-protein ligase TRIM71</fullName>
        <ecNumber evidence="5">2.3.2.27</ecNumber>
    </recommendedName>
    <alternativeName>
        <fullName evidence="20">Protein lin-41 homolog</fullName>
    </alternativeName>
    <alternativeName>
        <fullName evidence="18">RING-type E3 ubiquitin transferase TRIM71</fullName>
    </alternativeName>
    <alternativeName>
        <fullName evidence="19">Tripartite motif-containing protein 71</fullName>
    </alternativeName>
</protein>
<feature type="repeat" description="NHL" evidence="21">
    <location>
        <begin position="431"/>
        <end position="469"/>
    </location>
</feature>
<dbReference type="Proteomes" id="UP001162162">
    <property type="component" value="Unassembled WGS sequence"/>
</dbReference>
<dbReference type="EMBL" id="JAPWTK010000035">
    <property type="protein sequence ID" value="KAJ8955828.1"/>
    <property type="molecule type" value="Genomic_DNA"/>
</dbReference>
<keyword evidence="13" id="KW-0862">Zinc</keyword>
<evidence type="ECO:0000256" key="12">
    <source>
        <dbReference type="ARBA" id="ARBA00022786"/>
    </source>
</evidence>
<reference evidence="22" key="1">
    <citation type="journal article" date="2023" name="Insect Mol. Biol.">
        <title>Genome sequencing provides insights into the evolution of gene families encoding plant cell wall-degrading enzymes in longhorned beetles.</title>
        <authorList>
            <person name="Shin N.R."/>
            <person name="Okamura Y."/>
            <person name="Kirsch R."/>
            <person name="Pauchet Y."/>
        </authorList>
    </citation>
    <scope>NUCLEOTIDE SEQUENCE</scope>
    <source>
        <strain evidence="22">AMC_N1</strain>
    </source>
</reference>
<dbReference type="AlphaFoldDB" id="A0AAV8YWU4"/>
<dbReference type="InterPro" id="IPR001258">
    <property type="entry name" value="NHL_repeat"/>
</dbReference>
<evidence type="ECO:0000313" key="22">
    <source>
        <dbReference type="EMBL" id="KAJ8955828.1"/>
    </source>
</evidence>
<evidence type="ECO:0000256" key="13">
    <source>
        <dbReference type="ARBA" id="ARBA00022833"/>
    </source>
</evidence>
<dbReference type="InterPro" id="IPR011042">
    <property type="entry name" value="6-blade_b-propeller_TolB-like"/>
</dbReference>
<evidence type="ECO:0000256" key="10">
    <source>
        <dbReference type="ARBA" id="ARBA00022737"/>
    </source>
</evidence>
<evidence type="ECO:0000256" key="6">
    <source>
        <dbReference type="ARBA" id="ARBA00022473"/>
    </source>
</evidence>
<evidence type="ECO:0000256" key="20">
    <source>
        <dbReference type="ARBA" id="ARBA00043228"/>
    </source>
</evidence>
<comment type="caution">
    <text evidence="22">The sequence shown here is derived from an EMBL/GenBank/DDBJ whole genome shotgun (WGS) entry which is preliminary data.</text>
</comment>
<feature type="repeat" description="NHL" evidence="21">
    <location>
        <begin position="382"/>
        <end position="425"/>
    </location>
</feature>
<comment type="catalytic activity">
    <reaction evidence="1">
        <text>S-ubiquitinyl-[E2 ubiquitin-conjugating enzyme]-L-cysteine + [acceptor protein]-L-lysine = [E2 ubiquitin-conjugating enzyme]-L-cysteine + N(6)-ubiquitinyl-[acceptor protein]-L-lysine.</text>
        <dbReference type="EC" id="2.3.2.27"/>
    </reaction>
</comment>
<dbReference type="FunFam" id="2.120.10.30:FF:000013">
    <property type="entry name" value="E3 ubiquitin-protein ligase TRIM71"/>
    <property type="match status" value="1"/>
</dbReference>
<comment type="subcellular location">
    <subcellularLocation>
        <location evidence="2">Cytoplasm</location>
        <location evidence="2">P-body</location>
    </subcellularLocation>
</comment>
<dbReference type="Gene3D" id="2.120.10.30">
    <property type="entry name" value="TolB, C-terminal domain"/>
    <property type="match status" value="3"/>
</dbReference>
<feature type="repeat" description="NHL" evidence="21">
    <location>
        <begin position="192"/>
        <end position="235"/>
    </location>
</feature>
<evidence type="ECO:0000256" key="21">
    <source>
        <dbReference type="PROSITE-ProRule" id="PRU00504"/>
    </source>
</evidence>
<dbReference type="InterPro" id="IPR050952">
    <property type="entry name" value="TRIM-NHL_E3_ligases"/>
</dbReference>
<feature type="repeat" description="NHL" evidence="21">
    <location>
        <begin position="239"/>
        <end position="282"/>
    </location>
</feature>
<proteinExistence type="inferred from homology"/>
<dbReference type="PANTHER" id="PTHR24104">
    <property type="entry name" value="E3 UBIQUITIN-PROTEIN LIGASE NHLRC1-RELATED"/>
    <property type="match status" value="1"/>
</dbReference>
<dbReference type="GO" id="GO:0043161">
    <property type="term" value="P:proteasome-mediated ubiquitin-dependent protein catabolic process"/>
    <property type="evidence" value="ECO:0007669"/>
    <property type="project" value="TreeGrafter"/>
</dbReference>
<keyword evidence="9" id="KW-0479">Metal-binding</keyword>
<dbReference type="GO" id="GO:0035198">
    <property type="term" value="F:miRNA binding"/>
    <property type="evidence" value="ECO:0007669"/>
    <property type="project" value="UniProtKB-ARBA"/>
</dbReference>
<dbReference type="GO" id="GO:0061630">
    <property type="term" value="F:ubiquitin protein ligase activity"/>
    <property type="evidence" value="ECO:0007669"/>
    <property type="project" value="UniProtKB-EC"/>
</dbReference>
<evidence type="ECO:0000256" key="2">
    <source>
        <dbReference type="ARBA" id="ARBA00004201"/>
    </source>
</evidence>
<dbReference type="FunFam" id="2.120.10.30:FF:000025">
    <property type="entry name" value="E3 ubiquitin-protein ligase TRIM71"/>
    <property type="match status" value="1"/>
</dbReference>
<keyword evidence="15" id="KW-0175">Coiled coil</keyword>
<feature type="repeat" description="NHL" evidence="21">
    <location>
        <begin position="338"/>
        <end position="378"/>
    </location>
</feature>
<accession>A0AAV8YWU4</accession>
<keyword evidence="12" id="KW-0833">Ubl conjugation pathway</keyword>
<keyword evidence="16" id="KW-0943">RNA-mediated gene silencing</keyword>
<comment type="similarity">
    <text evidence="4">Belongs to the TRIM/RBCC family.</text>
</comment>
<dbReference type="GO" id="GO:0017148">
    <property type="term" value="P:negative regulation of translation"/>
    <property type="evidence" value="ECO:0007669"/>
    <property type="project" value="UniProtKB-ARBA"/>
</dbReference>
<dbReference type="PROSITE" id="PS51125">
    <property type="entry name" value="NHL"/>
    <property type="match status" value="6"/>
</dbReference>
<evidence type="ECO:0000256" key="19">
    <source>
        <dbReference type="ARBA" id="ARBA00042007"/>
    </source>
</evidence>
<dbReference type="PANTHER" id="PTHR24104:SF48">
    <property type="entry name" value="PROTEIN WECH"/>
    <property type="match status" value="1"/>
</dbReference>
<dbReference type="GO" id="GO:0000932">
    <property type="term" value="C:P-body"/>
    <property type="evidence" value="ECO:0007669"/>
    <property type="project" value="UniProtKB-SubCell"/>
</dbReference>
<evidence type="ECO:0000313" key="23">
    <source>
        <dbReference type="Proteomes" id="UP001162162"/>
    </source>
</evidence>
<evidence type="ECO:0000256" key="8">
    <source>
        <dbReference type="ARBA" id="ARBA00022679"/>
    </source>
</evidence>
<keyword evidence="8" id="KW-0808">Transferase</keyword>
<organism evidence="22 23">
    <name type="scientific">Aromia moschata</name>
    <dbReference type="NCBI Taxonomy" id="1265417"/>
    <lineage>
        <taxon>Eukaryota</taxon>
        <taxon>Metazoa</taxon>
        <taxon>Ecdysozoa</taxon>
        <taxon>Arthropoda</taxon>
        <taxon>Hexapoda</taxon>
        <taxon>Insecta</taxon>
        <taxon>Pterygota</taxon>
        <taxon>Neoptera</taxon>
        <taxon>Endopterygota</taxon>
        <taxon>Coleoptera</taxon>
        <taxon>Polyphaga</taxon>
        <taxon>Cucujiformia</taxon>
        <taxon>Chrysomeloidea</taxon>
        <taxon>Cerambycidae</taxon>
        <taxon>Cerambycinae</taxon>
        <taxon>Callichromatini</taxon>
        <taxon>Aromia</taxon>
    </lineage>
</organism>
<dbReference type="CDD" id="cd14954">
    <property type="entry name" value="NHL_TRIM71_like"/>
    <property type="match status" value="1"/>
</dbReference>
<evidence type="ECO:0000256" key="4">
    <source>
        <dbReference type="ARBA" id="ARBA00008518"/>
    </source>
</evidence>
<evidence type="ECO:0000256" key="5">
    <source>
        <dbReference type="ARBA" id="ARBA00012483"/>
    </source>
</evidence>
<keyword evidence="14" id="KW-0694">RNA-binding</keyword>
<keyword evidence="23" id="KW-1185">Reference proteome</keyword>
<dbReference type="Pfam" id="PF01436">
    <property type="entry name" value="NHL"/>
    <property type="match status" value="3"/>
</dbReference>
<feature type="repeat" description="NHL" evidence="21">
    <location>
        <begin position="286"/>
        <end position="329"/>
    </location>
</feature>
<dbReference type="FunFam" id="2.120.10.30:FF:000080">
    <property type="entry name" value="E3 ubiquitin-protein ligase TRIM71"/>
    <property type="match status" value="1"/>
</dbReference>
<dbReference type="SUPFAM" id="SSF101898">
    <property type="entry name" value="NHL repeat"/>
    <property type="match status" value="1"/>
</dbReference>
<evidence type="ECO:0000256" key="1">
    <source>
        <dbReference type="ARBA" id="ARBA00000900"/>
    </source>
</evidence>
<dbReference type="GO" id="GO:0008270">
    <property type="term" value="F:zinc ion binding"/>
    <property type="evidence" value="ECO:0007669"/>
    <property type="project" value="UniProtKB-KW"/>
</dbReference>
<keyword evidence="6" id="KW-0217">Developmental protein</keyword>
<keyword evidence="10" id="KW-0677">Repeat</keyword>
<dbReference type="Pfam" id="PF17170">
    <property type="entry name" value="DUF5128"/>
    <property type="match status" value="1"/>
</dbReference>
<keyword evidence="7" id="KW-0963">Cytoplasm</keyword>
<sequence>MKPTNENPALFSKLAVMGPTEFFFFFSRCISVLQEREVDLLKRIDHVRQLKGKMLMTQIENLRAAISKLMRTSDLLSECQDSPNACEVMVVNETAANELKQLRSVRPELVPCEDDAIVFVPPDGSFLRAISSAGNLTIGNAALMPPRRMARPPSVRDLPRFAGLPRDLPSRNRAIYGTQGTVVVKDFGPVPSQTFGIEGENDGELCRPWGVCCNHMGNIIVADRSNNRIQVFDGNGVFLYKFGSHGTAPGQFDRPAGLTVNPQGNIVVADKDNHRIQIFKMDGTFVHAFGEKGMRNGQFNYPWDVGCNAVGHIVVSDTRNHRVQLFTGEGVFLNKYGFEGCSAMWRHFDSPRGVCFSPKGFVVVTDFNNHRVVVIDQHFINAQFIGQEGTHIKQFLRPQGVVCDDEGNIIVADSRNNRLQVFERNGSFLWKVGQFGKGLGEFDRPSGICLTPEGRIVVVDFGNNRLQIF</sequence>
<evidence type="ECO:0000256" key="18">
    <source>
        <dbReference type="ARBA" id="ARBA00041679"/>
    </source>
</evidence>
<comment type="pathway">
    <text evidence="3">Protein modification; protein ubiquitination.</text>
</comment>
<evidence type="ECO:0000256" key="14">
    <source>
        <dbReference type="ARBA" id="ARBA00022884"/>
    </source>
</evidence>
<dbReference type="GO" id="GO:0031047">
    <property type="term" value="P:regulatory ncRNA-mediated gene silencing"/>
    <property type="evidence" value="ECO:0007669"/>
    <property type="project" value="UniProtKB-KW"/>
</dbReference>
<evidence type="ECO:0000256" key="17">
    <source>
        <dbReference type="ARBA" id="ARBA00040205"/>
    </source>
</evidence>
<keyword evidence="11" id="KW-0863">Zinc-finger</keyword>
<evidence type="ECO:0000256" key="16">
    <source>
        <dbReference type="ARBA" id="ARBA00023158"/>
    </source>
</evidence>
<dbReference type="EC" id="2.3.2.27" evidence="5"/>
<evidence type="ECO:0000256" key="15">
    <source>
        <dbReference type="ARBA" id="ARBA00023054"/>
    </source>
</evidence>
<evidence type="ECO:0000256" key="11">
    <source>
        <dbReference type="ARBA" id="ARBA00022771"/>
    </source>
</evidence>
<dbReference type="GO" id="GO:0000209">
    <property type="term" value="P:protein polyubiquitination"/>
    <property type="evidence" value="ECO:0007669"/>
    <property type="project" value="TreeGrafter"/>
</dbReference>